<dbReference type="NCBIfam" id="TIGR00797">
    <property type="entry name" value="matE"/>
    <property type="match status" value="1"/>
</dbReference>
<comment type="subcellular location">
    <subcellularLocation>
        <location evidence="1">Cell membrane</location>
        <topology evidence="1">Multi-pass membrane protein</topology>
    </subcellularLocation>
</comment>
<comment type="caution">
    <text evidence="9">The sequence shown here is derived from an EMBL/GenBank/DDBJ whole genome shotgun (WGS) entry which is preliminary data.</text>
</comment>
<organism evidence="9 10">
    <name type="scientific">Texcoconibacillus texcoconensis</name>
    <dbReference type="NCBI Taxonomy" id="1095777"/>
    <lineage>
        <taxon>Bacteria</taxon>
        <taxon>Bacillati</taxon>
        <taxon>Bacillota</taxon>
        <taxon>Bacilli</taxon>
        <taxon>Bacillales</taxon>
        <taxon>Bacillaceae</taxon>
        <taxon>Texcoconibacillus</taxon>
    </lineage>
</organism>
<evidence type="ECO:0000313" key="10">
    <source>
        <dbReference type="Proteomes" id="UP000551878"/>
    </source>
</evidence>
<dbReference type="GO" id="GO:0005886">
    <property type="term" value="C:plasma membrane"/>
    <property type="evidence" value="ECO:0007669"/>
    <property type="project" value="UniProtKB-SubCell"/>
</dbReference>
<reference evidence="9 10" key="1">
    <citation type="submission" date="2020-08" db="EMBL/GenBank/DDBJ databases">
        <title>Genomic Encyclopedia of Type Strains, Phase IV (KMG-IV): sequencing the most valuable type-strain genomes for metagenomic binning, comparative biology and taxonomic classification.</title>
        <authorList>
            <person name="Goeker M."/>
        </authorList>
    </citation>
    <scope>NUCLEOTIDE SEQUENCE [LARGE SCALE GENOMIC DNA]</scope>
    <source>
        <strain evidence="9 10">DSM 24696</strain>
    </source>
</reference>
<feature type="transmembrane region" description="Helical" evidence="8">
    <location>
        <begin position="238"/>
        <end position="263"/>
    </location>
</feature>
<dbReference type="AlphaFoldDB" id="A0A840QT04"/>
<feature type="transmembrane region" description="Helical" evidence="8">
    <location>
        <begin position="319"/>
        <end position="345"/>
    </location>
</feature>
<evidence type="ECO:0000256" key="2">
    <source>
        <dbReference type="ARBA" id="ARBA00010199"/>
    </source>
</evidence>
<dbReference type="PIRSF" id="PIRSF006603">
    <property type="entry name" value="DinF"/>
    <property type="match status" value="1"/>
</dbReference>
<dbReference type="InterPro" id="IPR048279">
    <property type="entry name" value="MdtK-like"/>
</dbReference>
<dbReference type="PANTHER" id="PTHR43549">
    <property type="entry name" value="MULTIDRUG RESISTANCE PROTEIN YPNP-RELATED"/>
    <property type="match status" value="1"/>
</dbReference>
<proteinExistence type="inferred from homology"/>
<feature type="transmembrane region" description="Helical" evidence="8">
    <location>
        <begin position="100"/>
        <end position="126"/>
    </location>
</feature>
<feature type="transmembrane region" description="Helical" evidence="8">
    <location>
        <begin position="413"/>
        <end position="436"/>
    </location>
</feature>
<evidence type="ECO:0000256" key="8">
    <source>
        <dbReference type="SAM" id="Phobius"/>
    </source>
</evidence>
<keyword evidence="3" id="KW-0813">Transport</keyword>
<evidence type="ECO:0000256" key="5">
    <source>
        <dbReference type="ARBA" id="ARBA00022692"/>
    </source>
</evidence>
<keyword evidence="7 8" id="KW-0472">Membrane</keyword>
<evidence type="ECO:0000256" key="1">
    <source>
        <dbReference type="ARBA" id="ARBA00004651"/>
    </source>
</evidence>
<feature type="transmembrane region" description="Helical" evidence="8">
    <location>
        <begin position="283"/>
        <end position="299"/>
    </location>
</feature>
<evidence type="ECO:0000256" key="3">
    <source>
        <dbReference type="ARBA" id="ARBA00022448"/>
    </source>
</evidence>
<dbReference type="GO" id="GO:0015297">
    <property type="term" value="F:antiporter activity"/>
    <property type="evidence" value="ECO:0007669"/>
    <property type="project" value="InterPro"/>
</dbReference>
<feature type="transmembrane region" description="Helical" evidence="8">
    <location>
        <begin position="58"/>
        <end position="80"/>
    </location>
</feature>
<dbReference type="PANTHER" id="PTHR43549:SF3">
    <property type="entry name" value="MULTIDRUG RESISTANCE PROTEIN YPNP-RELATED"/>
    <property type="match status" value="1"/>
</dbReference>
<protein>
    <submittedName>
        <fullName evidence="9">Putative MATE family efflux protein</fullName>
    </submittedName>
</protein>
<dbReference type="Proteomes" id="UP000551878">
    <property type="component" value="Unassembled WGS sequence"/>
</dbReference>
<keyword evidence="4" id="KW-1003">Cell membrane</keyword>
<feature type="transmembrane region" description="Helical" evidence="8">
    <location>
        <begin position="20"/>
        <end position="38"/>
    </location>
</feature>
<dbReference type="CDD" id="cd13138">
    <property type="entry name" value="MATE_yoeA_like"/>
    <property type="match status" value="1"/>
</dbReference>
<gene>
    <name evidence="9" type="ORF">HNQ41_002883</name>
</gene>
<keyword evidence="10" id="KW-1185">Reference proteome</keyword>
<feature type="transmembrane region" description="Helical" evidence="8">
    <location>
        <begin position="171"/>
        <end position="190"/>
    </location>
</feature>
<comment type="similarity">
    <text evidence="2">Belongs to the multi antimicrobial extrusion (MATE) (TC 2.A.66.1) family.</text>
</comment>
<feature type="transmembrane region" description="Helical" evidence="8">
    <location>
        <begin position="351"/>
        <end position="374"/>
    </location>
</feature>
<feature type="transmembrane region" description="Helical" evidence="8">
    <location>
        <begin position="386"/>
        <end position="407"/>
    </location>
</feature>
<sequence>MMATKQYDFTEGSIMRKMVFYSAPIFLTNLLQTSYQIIDSLWVGNLIGDDALGATALSGTVVFTVLSFIIGMNAATLTVLSQRRGANDEEGLKKSLNAFVIVLGSLALLLGIVGFTFSGAILSWLGTPENIFPLAERYLQINFLGILFLFGYNFISTVLRALGDSKTPVRFVLIAVVLNTILDPIFIAGFDLGIEGAAYATIGSQGVAFLYGLFYSIYKAGVPFEKPRMPEMMYMKTVFKTGFPSGLSMVVISGGTLAIMSVVTSFGDSVVAGFGAAQRLDSLIMLPAMTLGTAVNSMAGQNIGAGQWARVSSVAKSGLLLIFIVTLSISAIVFVTAEHLVALFVGEESTVAFATMYVQMIAFFYPFLGINFVLNGVVRSSGAMMQVFVLNLISFWVLRFPLTYLFASFYGEMGIPIGMALSFILSSLIAIGYYLFGKWREVKVIDEGEADSGVTS</sequence>
<dbReference type="InterPro" id="IPR052031">
    <property type="entry name" value="Membrane_Transporter-Flippase"/>
</dbReference>
<dbReference type="InterPro" id="IPR002528">
    <property type="entry name" value="MATE_fam"/>
</dbReference>
<accession>A0A840QT04</accession>
<feature type="transmembrane region" description="Helical" evidence="8">
    <location>
        <begin position="196"/>
        <end position="218"/>
    </location>
</feature>
<keyword evidence="6 8" id="KW-1133">Transmembrane helix</keyword>
<evidence type="ECO:0000256" key="4">
    <source>
        <dbReference type="ARBA" id="ARBA00022475"/>
    </source>
</evidence>
<name>A0A840QT04_9BACI</name>
<evidence type="ECO:0000256" key="7">
    <source>
        <dbReference type="ARBA" id="ARBA00023136"/>
    </source>
</evidence>
<dbReference type="GO" id="GO:0042910">
    <property type="term" value="F:xenobiotic transmembrane transporter activity"/>
    <property type="evidence" value="ECO:0007669"/>
    <property type="project" value="InterPro"/>
</dbReference>
<feature type="transmembrane region" description="Helical" evidence="8">
    <location>
        <begin position="138"/>
        <end position="159"/>
    </location>
</feature>
<dbReference type="EMBL" id="JACHHB010000015">
    <property type="protein sequence ID" value="MBB5174666.1"/>
    <property type="molecule type" value="Genomic_DNA"/>
</dbReference>
<dbReference type="Pfam" id="PF01554">
    <property type="entry name" value="MatE"/>
    <property type="match status" value="2"/>
</dbReference>
<evidence type="ECO:0000256" key="6">
    <source>
        <dbReference type="ARBA" id="ARBA00022989"/>
    </source>
</evidence>
<keyword evidence="5 8" id="KW-0812">Transmembrane</keyword>
<evidence type="ECO:0000313" key="9">
    <source>
        <dbReference type="EMBL" id="MBB5174666.1"/>
    </source>
</evidence>